<feature type="domain" description="Sushi" evidence="7">
    <location>
        <begin position="245"/>
        <end position="321"/>
    </location>
</feature>
<sequence length="929" mass="99813">MRFGHQGSGHCAVVAVLALMITTGLHGQPADTEGWTGVSVDNDRQVISAQSLADLSASNARRCLRMCWLFRACSALTFTLGQKRCQLFVLSGSDVGAYRLSVQAGSQSVDMRRAKIDTRMVFPRGCDKRPCSEQELCAPVKHHALHVCIKLASEFCSGDPPTIPYSNMERDNVSSVLYTCAHGYFRTGTNHVSKCNRQSGTWTSVDTTCSLVDCGTPPSVYGASTSTCEGSSSQWSPVPGPCVAVSCGEPPAAQNMEFELADRRLEGAFPGLDASQLARGYGGEARYTCVDGYTKPEGATYISHCQADGSWGSTDNFRCSPVDCGPPPSVTNARPPEFTATTFAETATISCLPGYAPVENITLVCNASARWEGPEMTCEEVDCGEPITVALATIDLTACLPGFSPVQGVTLTCNATGAWEPTEENAECRFIDCGEPTPVNNAGVDYNETGLNARAQYSCTQPAVTEGDDTSSCQENGQWSAVTVSCFPVPCGEAKEVAHSSVQYVHTNSQLKAEYTCDPGYTLQSESGSSVSCLSLQDSQTNSWESKDLTCRGVSCGEAPGVPNANVALTGSAYPYNAVYTCNQGYFLSSPASTKTCQSNAVWSADEVVCTEIKCPPPQLQDSAQFATPIAPQDKFSIGQSVNFQCADTFTMVPKTSAMEAVATSSVTCQDGTSWTSPDPKVVCLPTTCGIPPAIPFTTWSLESGNPHRAAYQCVEGYDLPDVTSSGGTSSHSSLSDQDTRTVECDSSSGWSVTTDMRSLCSPVDCGGIQTPADSPLQEERPTDITRYFVDLDEEACCPNGLRACGVVTYTGDENTMVFGLYDVKGGEENHHYMVLRVTYSANINKLLLEKQRVKGTDKTMSKSIIYQLLEVKQEAEFCIVYDIKNSLYQFQKNGNTLMETVVMSSQFTRFAIKHSVQVSLFTLDYGSR</sequence>
<organism evidence="8 9">
    <name type="scientific">Elysia marginata</name>
    <dbReference type="NCBI Taxonomy" id="1093978"/>
    <lineage>
        <taxon>Eukaryota</taxon>
        <taxon>Metazoa</taxon>
        <taxon>Spiralia</taxon>
        <taxon>Lophotrochozoa</taxon>
        <taxon>Mollusca</taxon>
        <taxon>Gastropoda</taxon>
        <taxon>Heterobranchia</taxon>
        <taxon>Euthyneura</taxon>
        <taxon>Panpulmonata</taxon>
        <taxon>Sacoglossa</taxon>
        <taxon>Placobranchoidea</taxon>
        <taxon>Plakobranchidae</taxon>
        <taxon>Elysia</taxon>
    </lineage>
</organism>
<feature type="domain" description="Sushi" evidence="7">
    <location>
        <begin position="554"/>
        <end position="612"/>
    </location>
</feature>
<evidence type="ECO:0000256" key="5">
    <source>
        <dbReference type="PROSITE-ProRule" id="PRU00302"/>
    </source>
</evidence>
<dbReference type="PROSITE" id="PS50923">
    <property type="entry name" value="SUSHI"/>
    <property type="match status" value="7"/>
</dbReference>
<feature type="domain" description="Sushi" evidence="7">
    <location>
        <begin position="431"/>
        <end position="488"/>
    </location>
</feature>
<evidence type="ECO:0000256" key="1">
    <source>
        <dbReference type="ARBA" id="ARBA00022659"/>
    </source>
</evidence>
<dbReference type="CDD" id="cd00033">
    <property type="entry name" value="CCP"/>
    <property type="match status" value="4"/>
</dbReference>
<dbReference type="AlphaFoldDB" id="A0AAV4FXB3"/>
<gene>
    <name evidence="8" type="ORF">ElyMa_000519800</name>
</gene>
<feature type="disulfide bond" evidence="5">
    <location>
        <begin position="459"/>
        <end position="486"/>
    </location>
</feature>
<feature type="domain" description="Sushi" evidence="7">
    <location>
        <begin position="613"/>
        <end position="686"/>
    </location>
</feature>
<proteinExistence type="predicted"/>
<comment type="caution">
    <text evidence="5">Lacks conserved residue(s) required for the propagation of feature annotation.</text>
</comment>
<feature type="domain" description="Sushi" evidence="7">
    <location>
        <begin position="489"/>
        <end position="553"/>
    </location>
</feature>
<feature type="chain" id="PRO_5043484009" evidence="6">
    <location>
        <begin position="28"/>
        <end position="929"/>
    </location>
</feature>
<dbReference type="InterPro" id="IPR050350">
    <property type="entry name" value="Compl-Cell_Adhes-Reg"/>
</dbReference>
<dbReference type="EMBL" id="BMAT01001001">
    <property type="protein sequence ID" value="GFR77882.1"/>
    <property type="molecule type" value="Genomic_DNA"/>
</dbReference>
<dbReference type="SMART" id="SM00032">
    <property type="entry name" value="CCP"/>
    <property type="match status" value="7"/>
</dbReference>
<evidence type="ECO:0000256" key="4">
    <source>
        <dbReference type="ARBA" id="ARBA00023180"/>
    </source>
</evidence>
<reference evidence="8 9" key="1">
    <citation type="journal article" date="2021" name="Elife">
        <title>Chloroplast acquisition without the gene transfer in kleptoplastic sea slugs, Plakobranchus ocellatus.</title>
        <authorList>
            <person name="Maeda T."/>
            <person name="Takahashi S."/>
            <person name="Yoshida T."/>
            <person name="Shimamura S."/>
            <person name="Takaki Y."/>
            <person name="Nagai Y."/>
            <person name="Toyoda A."/>
            <person name="Suzuki Y."/>
            <person name="Arimoto A."/>
            <person name="Ishii H."/>
            <person name="Satoh N."/>
            <person name="Nishiyama T."/>
            <person name="Hasebe M."/>
            <person name="Maruyama T."/>
            <person name="Minagawa J."/>
            <person name="Obokata J."/>
            <person name="Shigenobu S."/>
        </authorList>
    </citation>
    <scope>NUCLEOTIDE SEQUENCE [LARGE SCALE GENOMIC DNA]</scope>
</reference>
<name>A0AAV4FXB3_9GAST</name>
<dbReference type="Gene3D" id="2.10.70.10">
    <property type="entry name" value="Complement Module, domain 1"/>
    <property type="match status" value="6"/>
</dbReference>
<keyword evidence="9" id="KW-1185">Reference proteome</keyword>
<keyword evidence="4" id="KW-0325">Glycoprotein</keyword>
<feature type="domain" description="Sushi" evidence="7">
    <location>
        <begin position="322"/>
        <end position="380"/>
    </location>
</feature>
<dbReference type="Pfam" id="PF00084">
    <property type="entry name" value="Sushi"/>
    <property type="match status" value="6"/>
</dbReference>
<dbReference type="InterPro" id="IPR000436">
    <property type="entry name" value="Sushi_SCR_CCP_dom"/>
</dbReference>
<evidence type="ECO:0000256" key="6">
    <source>
        <dbReference type="SAM" id="SignalP"/>
    </source>
</evidence>
<evidence type="ECO:0000313" key="9">
    <source>
        <dbReference type="Proteomes" id="UP000762676"/>
    </source>
</evidence>
<evidence type="ECO:0000313" key="8">
    <source>
        <dbReference type="EMBL" id="GFR77882.1"/>
    </source>
</evidence>
<keyword evidence="6" id="KW-0732">Signal</keyword>
<dbReference type="PANTHER" id="PTHR19325">
    <property type="entry name" value="COMPLEMENT COMPONENT-RELATED SUSHI DOMAIN-CONTAINING"/>
    <property type="match status" value="1"/>
</dbReference>
<evidence type="ECO:0000256" key="2">
    <source>
        <dbReference type="ARBA" id="ARBA00022737"/>
    </source>
</evidence>
<keyword evidence="2" id="KW-0677">Repeat</keyword>
<dbReference type="InterPro" id="IPR035976">
    <property type="entry name" value="Sushi/SCR/CCP_sf"/>
</dbReference>
<dbReference type="Proteomes" id="UP000762676">
    <property type="component" value="Unassembled WGS sequence"/>
</dbReference>
<dbReference type="PANTHER" id="PTHR19325:SF575">
    <property type="entry name" value="LOCOMOTION-RELATED PROTEIN HIKARU GENKI"/>
    <property type="match status" value="1"/>
</dbReference>
<evidence type="ECO:0000259" key="7">
    <source>
        <dbReference type="PROSITE" id="PS50923"/>
    </source>
</evidence>
<comment type="caution">
    <text evidence="8">The sequence shown here is derived from an EMBL/GenBank/DDBJ whole genome shotgun (WGS) entry which is preliminary data.</text>
</comment>
<accession>A0AAV4FXB3</accession>
<feature type="domain" description="Sushi" evidence="7">
    <location>
        <begin position="154"/>
        <end position="211"/>
    </location>
</feature>
<keyword evidence="1 5" id="KW-0768">Sushi</keyword>
<keyword evidence="3 5" id="KW-1015">Disulfide bond</keyword>
<dbReference type="SUPFAM" id="SSF57535">
    <property type="entry name" value="Complement control module/SCR domain"/>
    <property type="match status" value="7"/>
</dbReference>
<evidence type="ECO:0000256" key="3">
    <source>
        <dbReference type="ARBA" id="ARBA00023157"/>
    </source>
</evidence>
<protein>
    <submittedName>
        <fullName evidence="8">Sushi, von Willebrand factor type A, EGF and pentraxin domain-containing protein 1</fullName>
    </submittedName>
</protein>
<feature type="signal peptide" evidence="6">
    <location>
        <begin position="1"/>
        <end position="27"/>
    </location>
</feature>
<feature type="disulfide bond" evidence="5">
    <location>
        <begin position="351"/>
        <end position="378"/>
    </location>
</feature>